<dbReference type="STRING" id="1045773.SAMN05216555_10798"/>
<protein>
    <submittedName>
        <fullName evidence="1">Uncharacterized protein</fullName>
    </submittedName>
</protein>
<evidence type="ECO:0000313" key="1">
    <source>
        <dbReference type="EMBL" id="SDJ12156.1"/>
    </source>
</evidence>
<keyword evidence="2" id="KW-1185">Reference proteome</keyword>
<dbReference type="Proteomes" id="UP000182130">
    <property type="component" value="Unassembled WGS sequence"/>
</dbReference>
<dbReference type="OrthoDB" id="3290597at2"/>
<evidence type="ECO:0000313" key="2">
    <source>
        <dbReference type="Proteomes" id="UP000182130"/>
    </source>
</evidence>
<dbReference type="InterPro" id="IPR045773">
    <property type="entry name" value="DUF6226"/>
</dbReference>
<name>A0A1G8R5A3_9MICC</name>
<gene>
    <name evidence="1" type="ORF">SAMN05216555_10798</name>
</gene>
<reference evidence="2" key="1">
    <citation type="submission" date="2016-10" db="EMBL/GenBank/DDBJ databases">
        <authorList>
            <person name="Varghese N."/>
            <person name="Submissions S."/>
        </authorList>
    </citation>
    <scope>NUCLEOTIDE SEQUENCE [LARGE SCALE GENOMIC DNA]</scope>
    <source>
        <strain evidence="2">CGMCC 1.10783</strain>
    </source>
</reference>
<accession>A0A1G8R5A3</accession>
<proteinExistence type="predicted"/>
<dbReference type="RefSeq" id="WP_074588901.1">
    <property type="nucleotide sequence ID" value="NZ_FNEI01000007.1"/>
</dbReference>
<sequence>MAPRFVRPALPARVFRGDDGEPIPYGERWGEDGPPSEAYSRVSHPERFAPLHAVADAVIDYLAKTFDADVDSTLSHADDLVRQGITAVRAVRIVPRDPDAAPLTFVFTDFPGLAVHAGTLHDFVYPECGCDACDETAGCEAEELERLIQGVTSGGYSEWVGSKGDVGMRLAFDDGSQSGSGNHGPVPQDRLDNARARLARLPDGWAPWPLRAN</sequence>
<dbReference type="AlphaFoldDB" id="A0A1G8R5A3"/>
<dbReference type="Pfam" id="PF19736">
    <property type="entry name" value="DUF6226"/>
    <property type="match status" value="1"/>
</dbReference>
<dbReference type="EMBL" id="FNEI01000007">
    <property type="protein sequence ID" value="SDJ12156.1"/>
    <property type="molecule type" value="Genomic_DNA"/>
</dbReference>
<organism evidence="1 2">
    <name type="scientific">Arthrobacter cupressi</name>
    <dbReference type="NCBI Taxonomy" id="1045773"/>
    <lineage>
        <taxon>Bacteria</taxon>
        <taxon>Bacillati</taxon>
        <taxon>Actinomycetota</taxon>
        <taxon>Actinomycetes</taxon>
        <taxon>Micrococcales</taxon>
        <taxon>Micrococcaceae</taxon>
        <taxon>Arthrobacter</taxon>
    </lineage>
</organism>